<proteinExistence type="predicted"/>
<evidence type="ECO:0000313" key="1">
    <source>
        <dbReference type="EMBL" id="MBA2897360.1"/>
    </source>
</evidence>
<name>A0A7W0CUA2_9ACTN</name>
<gene>
    <name evidence="1" type="ORF">HNR30_008758</name>
</gene>
<comment type="caution">
    <text evidence="1">The sequence shown here is derived from an EMBL/GenBank/DDBJ whole genome shotgun (WGS) entry which is preliminary data.</text>
</comment>
<dbReference type="AlphaFoldDB" id="A0A7W0CUA2"/>
<evidence type="ECO:0000313" key="2">
    <source>
        <dbReference type="Proteomes" id="UP000530928"/>
    </source>
</evidence>
<dbReference type="Proteomes" id="UP000530928">
    <property type="component" value="Unassembled WGS sequence"/>
</dbReference>
<dbReference type="EMBL" id="JACDUR010000011">
    <property type="protein sequence ID" value="MBA2897360.1"/>
    <property type="molecule type" value="Genomic_DNA"/>
</dbReference>
<organism evidence="1 2">
    <name type="scientific">Nonomuraea soli</name>
    <dbReference type="NCBI Taxonomy" id="1032476"/>
    <lineage>
        <taxon>Bacteria</taxon>
        <taxon>Bacillati</taxon>
        <taxon>Actinomycetota</taxon>
        <taxon>Actinomycetes</taxon>
        <taxon>Streptosporangiales</taxon>
        <taxon>Streptosporangiaceae</taxon>
        <taxon>Nonomuraea</taxon>
    </lineage>
</organism>
<accession>A0A7W0CUA2</accession>
<sequence length="194" mass="21520">MIAPDYLGWRPYPHAEGCARPGWEVLDQNLDHVGGTRELKIRIVCPQPKGCGVYHEWQVTLAPDKDDDGYPRSGYGTRSGPVERIGYGTAPIKVGDAWLHAGPPLLPDWADEEGPEYLVVTATSQRPRVLGDVLGVIGQPRRHGRQVKSRWWAVTDLTATKYGTTVGQRDDHLTSRAAAARWVLDHAKHNEEDA</sequence>
<reference evidence="1 2" key="1">
    <citation type="submission" date="2020-07" db="EMBL/GenBank/DDBJ databases">
        <title>Genomic Encyclopedia of Type Strains, Phase IV (KMG-IV): sequencing the most valuable type-strain genomes for metagenomic binning, comparative biology and taxonomic classification.</title>
        <authorList>
            <person name="Goeker M."/>
        </authorList>
    </citation>
    <scope>NUCLEOTIDE SEQUENCE [LARGE SCALE GENOMIC DNA]</scope>
    <source>
        <strain evidence="1 2">DSM 45533</strain>
    </source>
</reference>
<dbReference type="RefSeq" id="WP_181616069.1">
    <property type="nucleotide sequence ID" value="NZ_BAABAM010000013.1"/>
</dbReference>
<protein>
    <submittedName>
        <fullName evidence="1">Uncharacterized protein</fullName>
    </submittedName>
</protein>
<keyword evidence="2" id="KW-1185">Reference proteome</keyword>